<dbReference type="STRING" id="93759.A0A1R3GZH7"/>
<name>A0A1R3GZH7_9ROSI</name>
<dbReference type="SMART" id="SM00338">
    <property type="entry name" value="BRLZ"/>
    <property type="match status" value="1"/>
</dbReference>
<keyword evidence="4" id="KW-0238">DNA-binding</keyword>
<organism evidence="9 10">
    <name type="scientific">Corchorus olitorius</name>
    <dbReference type="NCBI Taxonomy" id="93759"/>
    <lineage>
        <taxon>Eukaryota</taxon>
        <taxon>Viridiplantae</taxon>
        <taxon>Streptophyta</taxon>
        <taxon>Embryophyta</taxon>
        <taxon>Tracheophyta</taxon>
        <taxon>Spermatophyta</taxon>
        <taxon>Magnoliopsida</taxon>
        <taxon>eudicotyledons</taxon>
        <taxon>Gunneridae</taxon>
        <taxon>Pentapetalae</taxon>
        <taxon>rosids</taxon>
        <taxon>malvids</taxon>
        <taxon>Malvales</taxon>
        <taxon>Malvaceae</taxon>
        <taxon>Grewioideae</taxon>
        <taxon>Apeibeae</taxon>
        <taxon>Corchorus</taxon>
    </lineage>
</organism>
<evidence type="ECO:0000256" key="5">
    <source>
        <dbReference type="ARBA" id="ARBA00023163"/>
    </source>
</evidence>
<proteinExistence type="inferred from homology"/>
<sequence length="282" mass="32494">MEKEEIRDLSDPKTPKKIGGGREFRRLANRPLKHKETSAAPFLAPMQYFYPQSFHYTQHALAKPNSQIFYYFPPIMPSPAPQQYSPHAYSNAVWDSTLPVSVKGEDIPSERNPDSRRQEVKGSSEAVGFYGDRSSRSEKEDSTVADSREDNHETAPNLEKSDSCLESLSKTTKATQDDMNEIRRQRRRELNRESAKRSRLRKQQECEELQRRIEELKADSNELCVQLKNLSKECGRFEDENNQIKEELVEMYGPSAIYDHEASCSGLRDHENECNVETNLNS</sequence>
<evidence type="ECO:0000259" key="8">
    <source>
        <dbReference type="PROSITE" id="PS50217"/>
    </source>
</evidence>
<dbReference type="PANTHER" id="PTHR45967">
    <property type="entry name" value="G-BOX-BINDING FACTOR 3-RELATED"/>
    <property type="match status" value="1"/>
</dbReference>
<feature type="domain" description="BZIP" evidence="8">
    <location>
        <begin position="181"/>
        <end position="244"/>
    </location>
</feature>
<dbReference type="InterPro" id="IPR044827">
    <property type="entry name" value="GBF-like"/>
</dbReference>
<comment type="similarity">
    <text evidence="2">Belongs to the bZIP family.</text>
</comment>
<keyword evidence="10" id="KW-1185">Reference proteome</keyword>
<feature type="region of interest" description="Disordered" evidence="7">
    <location>
        <begin position="1"/>
        <end position="36"/>
    </location>
</feature>
<dbReference type="Pfam" id="PF00170">
    <property type="entry name" value="bZIP_1"/>
    <property type="match status" value="1"/>
</dbReference>
<keyword evidence="6" id="KW-0539">Nucleus</keyword>
<feature type="compositionally biased region" description="Basic and acidic residues" evidence="7">
    <location>
        <begin position="133"/>
        <end position="163"/>
    </location>
</feature>
<feature type="region of interest" description="Disordered" evidence="7">
    <location>
        <begin position="104"/>
        <end position="203"/>
    </location>
</feature>
<dbReference type="GO" id="GO:0043565">
    <property type="term" value="F:sequence-specific DNA binding"/>
    <property type="evidence" value="ECO:0007669"/>
    <property type="project" value="InterPro"/>
</dbReference>
<dbReference type="OrthoDB" id="1422011at2759"/>
<dbReference type="EMBL" id="AWUE01021123">
    <property type="protein sequence ID" value="OMO63421.1"/>
    <property type="molecule type" value="Genomic_DNA"/>
</dbReference>
<dbReference type="PANTHER" id="PTHR45967:SF38">
    <property type="entry name" value="G-BOX-BINDING FACTOR 2"/>
    <property type="match status" value="1"/>
</dbReference>
<dbReference type="Proteomes" id="UP000187203">
    <property type="component" value="Unassembled WGS sequence"/>
</dbReference>
<feature type="compositionally biased region" description="Polar residues" evidence="7">
    <location>
        <begin position="164"/>
        <end position="174"/>
    </location>
</feature>
<evidence type="ECO:0000256" key="2">
    <source>
        <dbReference type="ARBA" id="ARBA00007163"/>
    </source>
</evidence>
<evidence type="ECO:0000256" key="7">
    <source>
        <dbReference type="SAM" id="MobiDB-lite"/>
    </source>
</evidence>
<dbReference type="InterPro" id="IPR046347">
    <property type="entry name" value="bZIP_sf"/>
</dbReference>
<dbReference type="CDD" id="cd14702">
    <property type="entry name" value="bZIP_plant_GBF1"/>
    <property type="match status" value="1"/>
</dbReference>
<comment type="caution">
    <text evidence="9">The sequence shown here is derived from an EMBL/GenBank/DDBJ whole genome shotgun (WGS) entry which is preliminary data.</text>
</comment>
<feature type="compositionally biased region" description="Basic and acidic residues" evidence="7">
    <location>
        <begin position="180"/>
        <end position="203"/>
    </location>
</feature>
<gene>
    <name evidence="9" type="ORF">COLO4_32451</name>
</gene>
<evidence type="ECO:0000313" key="9">
    <source>
        <dbReference type="EMBL" id="OMO63421.1"/>
    </source>
</evidence>
<evidence type="ECO:0000313" key="10">
    <source>
        <dbReference type="Proteomes" id="UP000187203"/>
    </source>
</evidence>
<feature type="compositionally biased region" description="Basic and acidic residues" evidence="7">
    <location>
        <begin position="1"/>
        <end position="26"/>
    </location>
</feature>
<keyword evidence="5" id="KW-0804">Transcription</keyword>
<reference evidence="10" key="1">
    <citation type="submission" date="2013-09" db="EMBL/GenBank/DDBJ databases">
        <title>Corchorus olitorius genome sequencing.</title>
        <authorList>
            <person name="Alam M."/>
            <person name="Haque M.S."/>
            <person name="Islam M.S."/>
            <person name="Emdad E.M."/>
            <person name="Islam M.M."/>
            <person name="Ahmed B."/>
            <person name="Halim A."/>
            <person name="Hossen Q.M.M."/>
            <person name="Hossain M.Z."/>
            <person name="Ahmed R."/>
            <person name="Khan M.M."/>
            <person name="Islam R."/>
            <person name="Rashid M.M."/>
            <person name="Khan S.A."/>
            <person name="Rahman M.S."/>
            <person name="Alam M."/>
            <person name="Yahiya A.S."/>
            <person name="Khan M.S."/>
            <person name="Azam M.S."/>
            <person name="Haque T."/>
            <person name="Lashkar M.Z.H."/>
            <person name="Akhand A.I."/>
            <person name="Morshed G."/>
            <person name="Roy S."/>
            <person name="Uddin K.S."/>
            <person name="Rabeya T."/>
            <person name="Hossain A.S."/>
            <person name="Chowdhury A."/>
            <person name="Snigdha A.R."/>
            <person name="Mortoza M.S."/>
            <person name="Matin S.A."/>
            <person name="Hoque S.M.E."/>
            <person name="Islam M.K."/>
            <person name="Roy D.K."/>
            <person name="Haider R."/>
            <person name="Moosa M.M."/>
            <person name="Elias S.M."/>
            <person name="Hasan A.M."/>
            <person name="Jahan S."/>
            <person name="Shafiuddin M."/>
            <person name="Mahmood N."/>
            <person name="Shommy N.S."/>
        </authorList>
    </citation>
    <scope>NUCLEOTIDE SEQUENCE [LARGE SCALE GENOMIC DNA]</scope>
    <source>
        <strain evidence="10">cv. O-4</strain>
    </source>
</reference>
<evidence type="ECO:0000256" key="3">
    <source>
        <dbReference type="ARBA" id="ARBA00023015"/>
    </source>
</evidence>
<dbReference type="InterPro" id="IPR004827">
    <property type="entry name" value="bZIP"/>
</dbReference>
<dbReference type="SUPFAM" id="SSF57959">
    <property type="entry name" value="Leucine zipper domain"/>
    <property type="match status" value="1"/>
</dbReference>
<comment type="subcellular location">
    <subcellularLocation>
        <location evidence="1">Nucleus</location>
    </subcellularLocation>
</comment>
<dbReference type="PROSITE" id="PS50217">
    <property type="entry name" value="BZIP"/>
    <property type="match status" value="1"/>
</dbReference>
<protein>
    <recommendedName>
        <fullName evidence="8">BZIP domain-containing protein</fullName>
    </recommendedName>
</protein>
<dbReference type="AlphaFoldDB" id="A0A1R3GZH7"/>
<feature type="compositionally biased region" description="Basic and acidic residues" evidence="7">
    <location>
        <begin position="104"/>
        <end position="122"/>
    </location>
</feature>
<dbReference type="InterPro" id="IPR045314">
    <property type="entry name" value="bZIP_plant_GBF1"/>
</dbReference>
<evidence type="ECO:0000256" key="1">
    <source>
        <dbReference type="ARBA" id="ARBA00004123"/>
    </source>
</evidence>
<dbReference type="Gene3D" id="1.20.5.170">
    <property type="match status" value="1"/>
</dbReference>
<dbReference type="GO" id="GO:0005634">
    <property type="term" value="C:nucleus"/>
    <property type="evidence" value="ECO:0007669"/>
    <property type="project" value="UniProtKB-SubCell"/>
</dbReference>
<accession>A0A1R3GZH7</accession>
<keyword evidence="3" id="KW-0805">Transcription regulation</keyword>
<evidence type="ECO:0000256" key="6">
    <source>
        <dbReference type="ARBA" id="ARBA00023242"/>
    </source>
</evidence>
<dbReference type="GO" id="GO:0003700">
    <property type="term" value="F:DNA-binding transcription factor activity"/>
    <property type="evidence" value="ECO:0007669"/>
    <property type="project" value="InterPro"/>
</dbReference>
<evidence type="ECO:0000256" key="4">
    <source>
        <dbReference type="ARBA" id="ARBA00023125"/>
    </source>
</evidence>